<evidence type="ECO:0000313" key="2">
    <source>
        <dbReference type="Proteomes" id="UP000255334"/>
    </source>
</evidence>
<dbReference type="EMBL" id="QRBF01000005">
    <property type="protein sequence ID" value="RDS82702.1"/>
    <property type="molecule type" value="Genomic_DNA"/>
</dbReference>
<reference evidence="1 2" key="1">
    <citation type="submission" date="2018-07" db="EMBL/GenBank/DDBJ databases">
        <title>Dyella monticola sp. nov. and Dyella psychrodurans sp. nov. isolated from monsoon evergreen broad-leaved forest soil of Dinghu Mountain, China.</title>
        <authorList>
            <person name="Gao Z."/>
            <person name="Qiu L."/>
        </authorList>
    </citation>
    <scope>NUCLEOTIDE SEQUENCE [LARGE SCALE GENOMIC DNA]</scope>
    <source>
        <strain evidence="1 2">4MSK11</strain>
    </source>
</reference>
<proteinExistence type="predicted"/>
<sequence>MISTRPNIPYLKAAWAAHASISAGNCRQSYEEAGITFERVNHSWIVRKDDTQVSTMPLQYTRQELRLGFLGRIEMEARKAAAEMEAVLFHDLDLPDDHTMIVEVEESMRQLRRLGSRALTILIGPTQLADVPGQVYVEIRAFLDSPRACVFARRADAEGGEPSDLLAGVSKRERHPRAATYADLARRIAATLNEAIHAEATESAAHLQQHCERLQRSVCVAHG</sequence>
<protein>
    <submittedName>
        <fullName evidence="1">Uncharacterized protein</fullName>
    </submittedName>
</protein>
<name>A0A370X2X8_9GAMM</name>
<keyword evidence="2" id="KW-1185">Reference proteome</keyword>
<dbReference type="Proteomes" id="UP000255334">
    <property type="component" value="Unassembled WGS sequence"/>
</dbReference>
<dbReference type="RefSeq" id="WP_115478878.1">
    <property type="nucleotide sequence ID" value="NZ_QRBF01000005.1"/>
</dbReference>
<comment type="caution">
    <text evidence="1">The sequence shown here is derived from an EMBL/GenBank/DDBJ whole genome shotgun (WGS) entry which is preliminary data.</text>
</comment>
<accession>A0A370X2X8</accession>
<dbReference type="OrthoDB" id="5947696at2"/>
<gene>
    <name evidence="1" type="ORF">DWU99_15070</name>
</gene>
<evidence type="ECO:0000313" key="1">
    <source>
        <dbReference type="EMBL" id="RDS82702.1"/>
    </source>
</evidence>
<dbReference type="AlphaFoldDB" id="A0A370X2X8"/>
<organism evidence="1 2">
    <name type="scientific">Dyella psychrodurans</name>
    <dbReference type="NCBI Taxonomy" id="1927960"/>
    <lineage>
        <taxon>Bacteria</taxon>
        <taxon>Pseudomonadati</taxon>
        <taxon>Pseudomonadota</taxon>
        <taxon>Gammaproteobacteria</taxon>
        <taxon>Lysobacterales</taxon>
        <taxon>Rhodanobacteraceae</taxon>
        <taxon>Dyella</taxon>
    </lineage>
</organism>